<evidence type="ECO:0000313" key="3">
    <source>
        <dbReference type="Proteomes" id="UP000287033"/>
    </source>
</evidence>
<gene>
    <name evidence="2" type="ORF">chiPu_0019277</name>
</gene>
<organism evidence="2 3">
    <name type="scientific">Chiloscyllium punctatum</name>
    <name type="common">Brownbanded bambooshark</name>
    <name type="synonym">Hemiscyllium punctatum</name>
    <dbReference type="NCBI Taxonomy" id="137246"/>
    <lineage>
        <taxon>Eukaryota</taxon>
        <taxon>Metazoa</taxon>
        <taxon>Chordata</taxon>
        <taxon>Craniata</taxon>
        <taxon>Vertebrata</taxon>
        <taxon>Chondrichthyes</taxon>
        <taxon>Elasmobranchii</taxon>
        <taxon>Galeomorphii</taxon>
        <taxon>Galeoidea</taxon>
        <taxon>Orectolobiformes</taxon>
        <taxon>Hemiscylliidae</taxon>
        <taxon>Chiloscyllium</taxon>
    </lineage>
</organism>
<reference evidence="2 3" key="1">
    <citation type="journal article" date="2018" name="Nat. Ecol. Evol.">
        <title>Shark genomes provide insights into elasmobranch evolution and the origin of vertebrates.</title>
        <authorList>
            <person name="Hara Y"/>
            <person name="Yamaguchi K"/>
            <person name="Onimaru K"/>
            <person name="Kadota M"/>
            <person name="Koyanagi M"/>
            <person name="Keeley SD"/>
            <person name="Tatsumi K"/>
            <person name="Tanaka K"/>
            <person name="Motone F"/>
            <person name="Kageyama Y"/>
            <person name="Nozu R"/>
            <person name="Adachi N"/>
            <person name="Nishimura O"/>
            <person name="Nakagawa R"/>
            <person name="Tanegashima C"/>
            <person name="Kiyatake I"/>
            <person name="Matsumoto R"/>
            <person name="Murakumo K"/>
            <person name="Nishida K"/>
            <person name="Terakita A"/>
            <person name="Kuratani S"/>
            <person name="Sato K"/>
            <person name="Hyodo S Kuraku.S."/>
        </authorList>
    </citation>
    <scope>NUCLEOTIDE SEQUENCE [LARGE SCALE GENOMIC DNA]</scope>
</reference>
<dbReference type="Proteomes" id="UP000287033">
    <property type="component" value="Unassembled WGS sequence"/>
</dbReference>
<feature type="region of interest" description="Disordered" evidence="1">
    <location>
        <begin position="54"/>
        <end position="84"/>
    </location>
</feature>
<accession>A0A401RRF0</accession>
<feature type="region of interest" description="Disordered" evidence="1">
    <location>
        <begin position="1"/>
        <end position="22"/>
    </location>
</feature>
<comment type="caution">
    <text evidence="2">The sequence shown here is derived from an EMBL/GenBank/DDBJ whole genome shotgun (WGS) entry which is preliminary data.</text>
</comment>
<name>A0A401RRF0_CHIPU</name>
<dbReference type="EMBL" id="BEZZ01001908">
    <property type="protein sequence ID" value="GCC20710.1"/>
    <property type="molecule type" value="Genomic_DNA"/>
</dbReference>
<dbReference type="AlphaFoldDB" id="A0A401RRF0"/>
<evidence type="ECO:0000313" key="2">
    <source>
        <dbReference type="EMBL" id="GCC20710.1"/>
    </source>
</evidence>
<sequence length="84" mass="8978">MVKSVPGYLGNGSVSDPPESLRPVLTSEQHKVLGYIITTLDDVVSPRPARSRLKAVTLQDGGALKRRPRAGHGNQEYPATGQQG</sequence>
<proteinExistence type="predicted"/>
<evidence type="ECO:0000256" key="1">
    <source>
        <dbReference type="SAM" id="MobiDB-lite"/>
    </source>
</evidence>
<keyword evidence="3" id="KW-1185">Reference proteome</keyword>
<protein>
    <submittedName>
        <fullName evidence="2">Uncharacterized protein</fullName>
    </submittedName>
</protein>